<dbReference type="SUPFAM" id="SSF81665">
    <property type="entry name" value="Calcium ATPase, transmembrane domain M"/>
    <property type="match status" value="1"/>
</dbReference>
<evidence type="ECO:0000256" key="3">
    <source>
        <dbReference type="ARBA" id="ARBA00022448"/>
    </source>
</evidence>
<dbReference type="GO" id="GO:0005516">
    <property type="term" value="F:calmodulin binding"/>
    <property type="evidence" value="ECO:0007669"/>
    <property type="project" value="UniProtKB-KW"/>
</dbReference>
<dbReference type="PRINTS" id="PR00119">
    <property type="entry name" value="CATATPASE"/>
</dbReference>
<gene>
    <name evidence="19" type="ORF">TorRG33x02_018490</name>
</gene>
<dbReference type="FunFam" id="1.20.1110.10:FF:000039">
    <property type="entry name" value="Calcium-transporting ATPase"/>
    <property type="match status" value="1"/>
</dbReference>
<dbReference type="Gene3D" id="3.40.1110.10">
    <property type="entry name" value="Calcium-transporting ATPase, cytoplasmic domain N"/>
    <property type="match status" value="1"/>
</dbReference>
<dbReference type="PRINTS" id="PR00120">
    <property type="entry name" value="HATPASE"/>
</dbReference>
<dbReference type="Pfam" id="PF13246">
    <property type="entry name" value="Cation_ATPase"/>
    <property type="match status" value="1"/>
</dbReference>
<evidence type="ECO:0000256" key="16">
    <source>
        <dbReference type="ARBA" id="ARBA00048694"/>
    </source>
</evidence>
<evidence type="ECO:0000256" key="11">
    <source>
        <dbReference type="ARBA" id="ARBA00022860"/>
    </source>
</evidence>
<dbReference type="Gene3D" id="2.70.150.10">
    <property type="entry name" value="Calcium-transporting ATPase, cytoplasmic transduction domain A"/>
    <property type="match status" value="1"/>
</dbReference>
<evidence type="ECO:0000256" key="1">
    <source>
        <dbReference type="ARBA" id="ARBA00004141"/>
    </source>
</evidence>
<evidence type="ECO:0000256" key="12">
    <source>
        <dbReference type="ARBA" id="ARBA00022967"/>
    </source>
</evidence>
<comment type="subcellular location">
    <subcellularLocation>
        <location evidence="1 17">Membrane</location>
        <topology evidence="1 17">Multi-pass membrane protein</topology>
    </subcellularLocation>
</comment>
<keyword evidence="11" id="KW-0112">Calmodulin-binding</keyword>
<reference evidence="20" key="1">
    <citation type="submission" date="2016-06" db="EMBL/GenBank/DDBJ databases">
        <title>Parallel loss of symbiosis genes in relatives of nitrogen-fixing non-legume Parasponia.</title>
        <authorList>
            <person name="Van Velzen R."/>
            <person name="Holmer R."/>
            <person name="Bu F."/>
            <person name="Rutten L."/>
            <person name="Van Zeijl A."/>
            <person name="Liu W."/>
            <person name="Santuari L."/>
            <person name="Cao Q."/>
            <person name="Sharma T."/>
            <person name="Shen D."/>
            <person name="Roswanjaya Y."/>
            <person name="Wardhani T."/>
            <person name="Kalhor M.S."/>
            <person name="Jansen J."/>
            <person name="Van den Hoogen J."/>
            <person name="Gungor B."/>
            <person name="Hartog M."/>
            <person name="Hontelez J."/>
            <person name="Verver J."/>
            <person name="Yang W.-C."/>
            <person name="Schijlen E."/>
            <person name="Repin R."/>
            <person name="Schilthuizen M."/>
            <person name="Schranz E."/>
            <person name="Heidstra R."/>
            <person name="Miyata K."/>
            <person name="Fedorova E."/>
            <person name="Kohlen W."/>
            <person name="Bisseling T."/>
            <person name="Smit S."/>
            <person name="Geurts R."/>
        </authorList>
    </citation>
    <scope>NUCLEOTIDE SEQUENCE [LARGE SCALE GENOMIC DNA]</scope>
    <source>
        <strain evidence="20">cv. RG33-2</strain>
    </source>
</reference>
<feature type="transmembrane region" description="Helical" evidence="17">
    <location>
        <begin position="205"/>
        <end position="225"/>
    </location>
</feature>
<dbReference type="InterPro" id="IPR001757">
    <property type="entry name" value="P_typ_ATPase"/>
</dbReference>
<evidence type="ECO:0000256" key="10">
    <source>
        <dbReference type="ARBA" id="ARBA00022842"/>
    </source>
</evidence>
<dbReference type="InterPro" id="IPR006068">
    <property type="entry name" value="ATPase_P-typ_cation-transptr_C"/>
</dbReference>
<evidence type="ECO:0000313" key="20">
    <source>
        <dbReference type="Proteomes" id="UP000237000"/>
    </source>
</evidence>
<dbReference type="GO" id="GO:0005524">
    <property type="term" value="F:ATP binding"/>
    <property type="evidence" value="ECO:0007669"/>
    <property type="project" value="UniProtKB-KW"/>
</dbReference>
<dbReference type="Pfam" id="PF00122">
    <property type="entry name" value="E1-E2_ATPase"/>
    <property type="match status" value="1"/>
</dbReference>
<keyword evidence="9 17" id="KW-0067">ATP-binding</keyword>
<keyword evidence="13 17" id="KW-1133">Transmembrane helix</keyword>
<dbReference type="SUPFAM" id="SSF56784">
    <property type="entry name" value="HAD-like"/>
    <property type="match status" value="1"/>
</dbReference>
<feature type="transmembrane region" description="Helical" evidence="17">
    <location>
        <begin position="828"/>
        <end position="850"/>
    </location>
</feature>
<dbReference type="OrthoDB" id="3352408at2759"/>
<dbReference type="InterPro" id="IPR006408">
    <property type="entry name" value="P-type_ATPase_IIB"/>
</dbReference>
<dbReference type="PANTHER" id="PTHR24093">
    <property type="entry name" value="CATION TRANSPORTING ATPASE"/>
    <property type="match status" value="1"/>
</dbReference>
<feature type="transmembrane region" description="Helical" evidence="17">
    <location>
        <begin position="801"/>
        <end position="822"/>
    </location>
</feature>
<dbReference type="Gene3D" id="1.20.1110.10">
    <property type="entry name" value="Calcium-transporting ATPase, transmembrane domain"/>
    <property type="match status" value="2"/>
</dbReference>
<evidence type="ECO:0000256" key="17">
    <source>
        <dbReference type="RuleBase" id="RU361146"/>
    </source>
</evidence>
<dbReference type="NCBIfam" id="TIGR01517">
    <property type="entry name" value="ATPase-IIB_Ca"/>
    <property type="match status" value="1"/>
</dbReference>
<keyword evidence="7 17" id="KW-0547">Nucleotide-binding</keyword>
<comment type="similarity">
    <text evidence="2 17">Belongs to the cation transport ATPase (P-type) (TC 3.A.3) family. Type IIB subfamily.</text>
</comment>
<keyword evidence="14 17" id="KW-0406">Ion transport</keyword>
<evidence type="ECO:0000256" key="5">
    <source>
        <dbReference type="ARBA" id="ARBA00022692"/>
    </source>
</evidence>
<feature type="transmembrane region" description="Helical" evidence="17">
    <location>
        <begin position="168"/>
        <end position="193"/>
    </location>
</feature>
<dbReference type="InterPro" id="IPR008250">
    <property type="entry name" value="ATPase_P-typ_transduc_dom_A_sf"/>
</dbReference>
<keyword evidence="8 17" id="KW-0106">Calcium</keyword>
<dbReference type="InParanoid" id="A0A2P5FWB4"/>
<comment type="function">
    <text evidence="17">Catalyzes the hydrolysis of ATP coupled with the transport of calcium.</text>
</comment>
<dbReference type="InterPro" id="IPR023299">
    <property type="entry name" value="ATPase_P-typ_cyto_dom_N"/>
</dbReference>
<evidence type="ECO:0000256" key="2">
    <source>
        <dbReference type="ARBA" id="ARBA00006124"/>
    </source>
</evidence>
<dbReference type="STRING" id="63057.A0A2P5FWB4"/>
<dbReference type="GO" id="GO:0005886">
    <property type="term" value="C:plasma membrane"/>
    <property type="evidence" value="ECO:0007669"/>
    <property type="project" value="TreeGrafter"/>
</dbReference>
<keyword evidence="5 17" id="KW-0812">Transmembrane</keyword>
<dbReference type="PANTHER" id="PTHR24093:SF434">
    <property type="entry name" value="CALCIUM-TRANSPORTING ATPASE 13, PLASMA MEMBRANE-TYPE-RELATED"/>
    <property type="match status" value="1"/>
</dbReference>
<evidence type="ECO:0000313" key="19">
    <source>
        <dbReference type="EMBL" id="POO02065.1"/>
    </source>
</evidence>
<dbReference type="InterPro" id="IPR004014">
    <property type="entry name" value="ATPase_P-typ_cation-transptr_N"/>
</dbReference>
<dbReference type="SUPFAM" id="SSF81660">
    <property type="entry name" value="Metal cation-transporting ATPase, ATP-binding domain N"/>
    <property type="match status" value="1"/>
</dbReference>
<evidence type="ECO:0000256" key="4">
    <source>
        <dbReference type="ARBA" id="ARBA00022568"/>
    </source>
</evidence>
<comment type="caution">
    <text evidence="17">Lacks conserved residue(s) required for the propagation of feature annotation.</text>
</comment>
<feature type="domain" description="Cation-transporting P-type ATPase N-terminal" evidence="18">
    <location>
        <begin position="119"/>
        <end position="193"/>
    </location>
</feature>
<dbReference type="SMART" id="SM00831">
    <property type="entry name" value="Cation_ATPase_N"/>
    <property type="match status" value="1"/>
</dbReference>
<comment type="catalytic activity">
    <reaction evidence="16 17">
        <text>Ca(2+)(in) + ATP + H2O = Ca(2+)(out) + ADP + phosphate + H(+)</text>
        <dbReference type="Rhea" id="RHEA:18105"/>
        <dbReference type="ChEBI" id="CHEBI:15377"/>
        <dbReference type="ChEBI" id="CHEBI:15378"/>
        <dbReference type="ChEBI" id="CHEBI:29108"/>
        <dbReference type="ChEBI" id="CHEBI:30616"/>
        <dbReference type="ChEBI" id="CHEBI:43474"/>
        <dbReference type="ChEBI" id="CHEBI:456216"/>
        <dbReference type="EC" id="7.2.2.10"/>
    </reaction>
</comment>
<sequence>MTLIIKSKKQAEQPDHLSTSNSFKIMSTSLESESERILELLNDESITSKKVRNNPIMKYWRFAFAASVLGFRAQQSGTKTMCPYSSYSALNIEAESGFGIKQTVLSQLVEEKDEVLLEELGGVDGIAVALRTDLVRGIHDEVEDIDRRRKAFGANILPNPPKKGFVQFLWPAMLDINVLILIICGSVSLGLGIELYRPKEGWKDGGSILIGVFFAIIVTATSDYWHNSVFEKLLKDSYNIQIDVVRSGSRQQILVPEIVVGDVVCLKHGDKIPAHGLVLEAHSLKLQVDKAIGKQDHSDHVELNLTNRNAFLLSGTKVVDGFASMLVTSVGVRARCDHMISRIGHNSRKLTPLQARLKKLDSVIDMVGYVFTFVVVILVTLLANFTGKDGLAKIYDTVNIVVGLIMSILNIPNPWWLSLLLTRAYAMKKLKAENAMVRQLSALETINFATTICVNKTGTITMNQMKVTKLWLGKDFVAQGAYLSNAPNVIKLLQEGIALNSITGCPTEEAVLSWAVQDLDMNTEEIKRSHDILHIEAFSSESKKSAILTKRKAHYEIYEVHLKGAAESVLAMCTHYYDASGIFKALDHNQKMKFEQVIQGMAASSLRCIAFAHKEVEAKEVQDVDKVEVPKDGMTLIGIVGISDPCRPGVTDAVKDLQNAGVNVKMITGDNIFAAKAIATECGILRPYSGEVIEGVKFRNYTPEERMKKVDEICVMASSSPSDKLLMVQCLKRKGHVVALAGSGTNNSLAMKEADIGVFMGIQGTEVTDESSDIVILDGNFASIPKVFMWGRCLYSSIQKFIQYQLTTSFAGLIANFVGLFLSQELTLTALQLLWVHLITETLACLAFATEKPTKELMKKPPVCKTEPLITNIMLRNILPQTLYQVALLLVIQIDGASIFSTDDDMLPVTFTFTSYVLCQVFNQVNARKLETKNVFEKIHRNKLFLVITAVIIILQILLVEILKMIGDTEKLNWPEWGICVGVAAFTLPIGWVARFIPIPDKQVVSYLMVVEVFGRLLLRKLTSMLTWASQVLYVMHRNQQLTAFLAITDRHRQCASLS</sequence>
<dbReference type="GO" id="GO:0016887">
    <property type="term" value="F:ATP hydrolysis activity"/>
    <property type="evidence" value="ECO:0007669"/>
    <property type="project" value="InterPro"/>
</dbReference>
<keyword evidence="4 17" id="KW-0109">Calcium transport</keyword>
<accession>A0A2P5FWB4</accession>
<evidence type="ECO:0000256" key="6">
    <source>
        <dbReference type="ARBA" id="ARBA00022723"/>
    </source>
</evidence>
<evidence type="ECO:0000256" key="9">
    <source>
        <dbReference type="ARBA" id="ARBA00022840"/>
    </source>
</evidence>
<organism evidence="19 20">
    <name type="scientific">Trema orientale</name>
    <name type="common">Charcoal tree</name>
    <name type="synonym">Celtis orientalis</name>
    <dbReference type="NCBI Taxonomy" id="63057"/>
    <lineage>
        <taxon>Eukaryota</taxon>
        <taxon>Viridiplantae</taxon>
        <taxon>Streptophyta</taxon>
        <taxon>Embryophyta</taxon>
        <taxon>Tracheophyta</taxon>
        <taxon>Spermatophyta</taxon>
        <taxon>Magnoliopsida</taxon>
        <taxon>eudicotyledons</taxon>
        <taxon>Gunneridae</taxon>
        <taxon>Pentapetalae</taxon>
        <taxon>rosids</taxon>
        <taxon>fabids</taxon>
        <taxon>Rosales</taxon>
        <taxon>Cannabaceae</taxon>
        <taxon>Trema</taxon>
    </lineage>
</organism>
<dbReference type="EMBL" id="JXTC01000005">
    <property type="protein sequence ID" value="POO02065.1"/>
    <property type="molecule type" value="Genomic_DNA"/>
</dbReference>
<evidence type="ECO:0000259" key="18">
    <source>
        <dbReference type="SMART" id="SM00831"/>
    </source>
</evidence>
<dbReference type="InterPro" id="IPR059000">
    <property type="entry name" value="ATPase_P-type_domA"/>
</dbReference>
<comment type="caution">
    <text evidence="19">The sequence shown here is derived from an EMBL/GenBank/DDBJ whole genome shotgun (WGS) entry which is preliminary data.</text>
</comment>
<dbReference type="Pfam" id="PF00690">
    <property type="entry name" value="Cation_ATPase_N"/>
    <property type="match status" value="1"/>
</dbReference>
<dbReference type="Pfam" id="PF00689">
    <property type="entry name" value="Cation_ATPase_C"/>
    <property type="match status" value="1"/>
</dbReference>
<evidence type="ECO:0000256" key="15">
    <source>
        <dbReference type="ARBA" id="ARBA00023136"/>
    </source>
</evidence>
<dbReference type="InterPro" id="IPR023298">
    <property type="entry name" value="ATPase_P-typ_TM_dom_sf"/>
</dbReference>
<dbReference type="AlphaFoldDB" id="A0A2P5FWB4"/>
<keyword evidence="3 17" id="KW-0813">Transport</keyword>
<keyword evidence="10" id="KW-0460">Magnesium</keyword>
<dbReference type="EC" id="7.2.2.10" evidence="17"/>
<keyword evidence="12" id="KW-1278">Translocase</keyword>
<keyword evidence="15 17" id="KW-0472">Membrane</keyword>
<dbReference type="GO" id="GO:0005388">
    <property type="term" value="F:P-type calcium transporter activity"/>
    <property type="evidence" value="ECO:0007669"/>
    <property type="project" value="UniProtKB-EC"/>
</dbReference>
<proteinExistence type="inferred from homology"/>
<evidence type="ECO:0000256" key="13">
    <source>
        <dbReference type="ARBA" id="ARBA00022989"/>
    </source>
</evidence>
<protein>
    <recommendedName>
        <fullName evidence="17">Calcium-transporting ATPase</fullName>
        <ecNumber evidence="17">7.2.2.10</ecNumber>
    </recommendedName>
</protein>
<feature type="transmembrane region" description="Helical" evidence="17">
    <location>
        <begin position="944"/>
        <end position="962"/>
    </location>
</feature>
<feature type="transmembrane region" description="Helical" evidence="17">
    <location>
        <begin position="398"/>
        <end position="421"/>
    </location>
</feature>
<dbReference type="InterPro" id="IPR036412">
    <property type="entry name" value="HAD-like_sf"/>
</dbReference>
<keyword evidence="20" id="KW-1185">Reference proteome</keyword>
<dbReference type="Proteomes" id="UP000237000">
    <property type="component" value="Unassembled WGS sequence"/>
</dbReference>
<name>A0A2P5FWB4_TREOI</name>
<feature type="transmembrane region" description="Helical" evidence="17">
    <location>
        <begin position="366"/>
        <end position="386"/>
    </location>
</feature>
<dbReference type="NCBIfam" id="TIGR01494">
    <property type="entry name" value="ATPase_P-type"/>
    <property type="match status" value="1"/>
</dbReference>
<dbReference type="SUPFAM" id="SSF81653">
    <property type="entry name" value="Calcium ATPase, transduction domain A"/>
    <property type="match status" value="1"/>
</dbReference>
<evidence type="ECO:0000256" key="7">
    <source>
        <dbReference type="ARBA" id="ARBA00022741"/>
    </source>
</evidence>
<keyword evidence="6" id="KW-0479">Metal-binding</keyword>
<evidence type="ECO:0000256" key="14">
    <source>
        <dbReference type="ARBA" id="ARBA00023065"/>
    </source>
</evidence>
<dbReference type="GO" id="GO:0046872">
    <property type="term" value="F:metal ion binding"/>
    <property type="evidence" value="ECO:0007669"/>
    <property type="project" value="UniProtKB-KW"/>
</dbReference>
<feature type="transmembrane region" description="Helical" evidence="17">
    <location>
        <begin position="974"/>
        <end position="994"/>
    </location>
</feature>
<evidence type="ECO:0000256" key="8">
    <source>
        <dbReference type="ARBA" id="ARBA00022837"/>
    </source>
</evidence>